<keyword evidence="1" id="KW-0472">Membrane</keyword>
<evidence type="ECO:0000313" key="3">
    <source>
        <dbReference type="Proteomes" id="UP000316706"/>
    </source>
</evidence>
<keyword evidence="1" id="KW-1133">Transmembrane helix</keyword>
<dbReference type="EMBL" id="VFPO01000001">
    <property type="protein sequence ID" value="TQM70629.1"/>
    <property type="molecule type" value="Genomic_DNA"/>
</dbReference>
<keyword evidence="3" id="KW-1185">Reference proteome</keyword>
<dbReference type="RefSeq" id="WP_141971617.1">
    <property type="nucleotide sequence ID" value="NZ_VFPO01000001.1"/>
</dbReference>
<dbReference type="AlphaFoldDB" id="A0A543IJ76"/>
<evidence type="ECO:0000256" key="1">
    <source>
        <dbReference type="SAM" id="Phobius"/>
    </source>
</evidence>
<name>A0A543IJ76_9ACTN</name>
<feature type="transmembrane region" description="Helical" evidence="1">
    <location>
        <begin position="30"/>
        <end position="54"/>
    </location>
</feature>
<dbReference type="Proteomes" id="UP000316706">
    <property type="component" value="Unassembled WGS sequence"/>
</dbReference>
<accession>A0A543IJ76</accession>
<gene>
    <name evidence="2" type="ORF">FHX41_4364</name>
</gene>
<protein>
    <submittedName>
        <fullName evidence="2">Uncharacterized protein</fullName>
    </submittedName>
</protein>
<keyword evidence="1" id="KW-0812">Transmembrane</keyword>
<feature type="transmembrane region" description="Helical" evidence="1">
    <location>
        <begin position="75"/>
        <end position="99"/>
    </location>
</feature>
<feature type="transmembrane region" description="Helical" evidence="1">
    <location>
        <begin position="111"/>
        <end position="131"/>
    </location>
</feature>
<organism evidence="2 3">
    <name type="scientific">Actinomadura hallensis</name>
    <dbReference type="NCBI Taxonomy" id="337895"/>
    <lineage>
        <taxon>Bacteria</taxon>
        <taxon>Bacillati</taxon>
        <taxon>Actinomycetota</taxon>
        <taxon>Actinomycetes</taxon>
        <taxon>Streptosporangiales</taxon>
        <taxon>Thermomonosporaceae</taxon>
        <taxon>Actinomadura</taxon>
    </lineage>
</organism>
<dbReference type="OrthoDB" id="3539325at2"/>
<evidence type="ECO:0000313" key="2">
    <source>
        <dbReference type="EMBL" id="TQM70629.1"/>
    </source>
</evidence>
<reference evidence="2 3" key="1">
    <citation type="submission" date="2019-06" db="EMBL/GenBank/DDBJ databases">
        <title>Sequencing the genomes of 1000 actinobacteria strains.</title>
        <authorList>
            <person name="Klenk H.-P."/>
        </authorList>
    </citation>
    <scope>NUCLEOTIDE SEQUENCE [LARGE SCALE GENOMIC DNA]</scope>
    <source>
        <strain evidence="2 3">DSM 45043</strain>
    </source>
</reference>
<sequence>MLAGAGASAVAMLWAGTVVSWNLAPSDTAMYWTIGLLLASLLVAIPVISALNSATRGAVSLAERQLDERQVAERLRAYTVAHRVTLVVMAAVMAVVYFVTSGGREASVPMAAVGMCLVSLFFTQMVAPVLVAGWRQADPPPEDED</sequence>
<proteinExistence type="predicted"/>
<comment type="caution">
    <text evidence="2">The sequence shown here is derived from an EMBL/GenBank/DDBJ whole genome shotgun (WGS) entry which is preliminary data.</text>
</comment>